<dbReference type="InterPro" id="IPR050327">
    <property type="entry name" value="Proton-linked_MCT"/>
</dbReference>
<dbReference type="PROSITE" id="PS50850">
    <property type="entry name" value="MFS"/>
    <property type="match status" value="1"/>
</dbReference>
<reference evidence="17" key="2">
    <citation type="submission" date="2025-08" db="UniProtKB">
        <authorList>
            <consortium name="Ensembl"/>
        </authorList>
    </citation>
    <scope>IDENTIFICATION</scope>
</reference>
<keyword evidence="8 15" id="KW-1133">Transmembrane helix</keyword>
<feature type="transmembrane region" description="Helical" evidence="15">
    <location>
        <begin position="468"/>
        <end position="490"/>
    </location>
</feature>
<dbReference type="GO" id="GO:0015293">
    <property type="term" value="F:symporter activity"/>
    <property type="evidence" value="ECO:0007669"/>
    <property type="project" value="UniProtKB-KW"/>
</dbReference>
<evidence type="ECO:0000256" key="6">
    <source>
        <dbReference type="ARBA" id="ARBA00022692"/>
    </source>
</evidence>
<protein>
    <recommendedName>
        <fullName evidence="12">Monocarboxylate transporter 13</fullName>
    </recommendedName>
    <alternativeName>
        <fullName evidence="13">Solute carrier family 16 member 13</fullName>
    </alternativeName>
</protein>
<evidence type="ECO:0000256" key="1">
    <source>
        <dbReference type="ARBA" id="ARBA00004651"/>
    </source>
</evidence>
<keyword evidence="18" id="KW-1185">Reference proteome</keyword>
<evidence type="ECO:0000256" key="4">
    <source>
        <dbReference type="ARBA" id="ARBA00022448"/>
    </source>
</evidence>
<evidence type="ECO:0000256" key="15">
    <source>
        <dbReference type="SAM" id="Phobius"/>
    </source>
</evidence>
<proteinExistence type="inferred from homology"/>
<feature type="transmembrane region" description="Helical" evidence="15">
    <location>
        <begin position="502"/>
        <end position="525"/>
    </location>
</feature>
<feature type="region of interest" description="Disordered" evidence="14">
    <location>
        <begin position="571"/>
        <end position="593"/>
    </location>
</feature>
<evidence type="ECO:0000313" key="18">
    <source>
        <dbReference type="Proteomes" id="UP000694402"/>
    </source>
</evidence>
<dbReference type="Proteomes" id="UP000694402">
    <property type="component" value="Unassembled WGS sequence"/>
</dbReference>
<evidence type="ECO:0000256" key="9">
    <source>
        <dbReference type="ARBA" id="ARBA00023034"/>
    </source>
</evidence>
<feature type="transmembrane region" description="Helical" evidence="15">
    <location>
        <begin position="343"/>
        <end position="364"/>
    </location>
</feature>
<dbReference type="InterPro" id="IPR036259">
    <property type="entry name" value="MFS_trans_sf"/>
</dbReference>
<dbReference type="Pfam" id="PF07690">
    <property type="entry name" value="MFS_1"/>
    <property type="match status" value="1"/>
</dbReference>
<feature type="transmembrane region" description="Helical" evidence="15">
    <location>
        <begin position="283"/>
        <end position="301"/>
    </location>
</feature>
<dbReference type="Ensembl" id="ENSOTST00005187359.1">
    <property type="protein sequence ID" value="ENSOTSP00005155763.1"/>
    <property type="gene ID" value="ENSOTSG00005008287.2"/>
</dbReference>
<dbReference type="CDD" id="cd17423">
    <property type="entry name" value="MFS_MCT11_13"/>
    <property type="match status" value="1"/>
</dbReference>
<keyword evidence="4" id="KW-0813">Transport</keyword>
<dbReference type="AlphaFoldDB" id="A0AAZ3SS01"/>
<dbReference type="GO" id="GO:0005886">
    <property type="term" value="C:plasma membrane"/>
    <property type="evidence" value="ECO:0007669"/>
    <property type="project" value="UniProtKB-SubCell"/>
</dbReference>
<reference evidence="18" key="1">
    <citation type="journal article" date="2018" name="PLoS ONE">
        <title>Chinook salmon (Oncorhynchus tshawytscha) genome and transcriptome.</title>
        <authorList>
            <person name="Christensen K.A."/>
            <person name="Leong J.S."/>
            <person name="Sakhrani D."/>
            <person name="Biagi C.A."/>
            <person name="Minkley D.R."/>
            <person name="Withler R.E."/>
            <person name="Rondeau E.B."/>
            <person name="Koop B.F."/>
            <person name="Devlin R.H."/>
        </authorList>
    </citation>
    <scope>NUCLEOTIDE SEQUENCE [LARGE SCALE GENOMIC DNA]</scope>
</reference>
<dbReference type="InterPro" id="IPR020846">
    <property type="entry name" value="MFS_dom"/>
</dbReference>
<feature type="transmembrane region" description="Helical" evidence="15">
    <location>
        <begin position="194"/>
        <end position="212"/>
    </location>
</feature>
<evidence type="ECO:0000256" key="7">
    <source>
        <dbReference type="ARBA" id="ARBA00022847"/>
    </source>
</evidence>
<keyword evidence="5" id="KW-1003">Cell membrane</keyword>
<organism evidence="17 18">
    <name type="scientific">Oncorhynchus tshawytscha</name>
    <name type="common">Chinook salmon</name>
    <name type="synonym">Salmo tshawytscha</name>
    <dbReference type="NCBI Taxonomy" id="74940"/>
    <lineage>
        <taxon>Eukaryota</taxon>
        <taxon>Metazoa</taxon>
        <taxon>Chordata</taxon>
        <taxon>Craniata</taxon>
        <taxon>Vertebrata</taxon>
        <taxon>Euteleostomi</taxon>
        <taxon>Actinopterygii</taxon>
        <taxon>Neopterygii</taxon>
        <taxon>Teleostei</taxon>
        <taxon>Protacanthopterygii</taxon>
        <taxon>Salmoniformes</taxon>
        <taxon>Salmonidae</taxon>
        <taxon>Salmoninae</taxon>
        <taxon>Oncorhynchus</taxon>
    </lineage>
</organism>
<sequence>MSYLHCVAWILPSSETFQRAEYNKPTFAHWSLVTILPRSHLSDGVKALRTSDSGSKQEVLCAIIWWPFTRQCTTLNYTFLLHHQFTAAQTQNRTELAQAKNTSMAKLQPPQALQSQPAAPDGGWGWVVVGALFVTSALVFGIIRSMGVFFVEFVQYFGESAQAVSWITSIGLAMQQCVSPFGTALCNGYGARPVVMAGGCLSALGFILASQATCVTHLYLTLGIISGSGWALVFTPMVASVMQYFTRKRSLAMALGFTGVGLSSFAFSPLFQLLMEMYTWRGALLILGGLSLNMVACGALIRPLGTYKAVAALAPGESAWSCASLFHRAYSYLELSLLFQRPFLTYSLAITFFNCGYFVPYVHLVAHSRHEGFSQYQAAFVISATGVTDIVGRVVSGWASDLGRLRLPHMLVLWTGLLGLSLLMLPLGSLGGSYPGLLIISLAYGFCAGAMTPLVFSVVPEIVGMERMLGALGLLQMIESIGGLLGSPLSGLLKDLTGSYTASFLVAGGFLLLGTMVMTTLPHFFSCTDQRPLQRHARNYNNNKQQNQQSPESGLMTNSLSEKLNHIDTIPYSQPQVDRDSLQPEPEVYMPLN</sequence>
<dbReference type="PANTHER" id="PTHR11360">
    <property type="entry name" value="MONOCARBOXYLATE TRANSPORTER"/>
    <property type="match status" value="1"/>
</dbReference>
<evidence type="ECO:0000256" key="12">
    <source>
        <dbReference type="ARBA" id="ARBA00073869"/>
    </source>
</evidence>
<dbReference type="InterPro" id="IPR048233">
    <property type="entry name" value="MFS_MCT_13"/>
</dbReference>
<accession>A0AAZ3SS01</accession>
<evidence type="ECO:0000256" key="11">
    <source>
        <dbReference type="ARBA" id="ARBA00059080"/>
    </source>
</evidence>
<keyword evidence="10 15" id="KW-0472">Membrane</keyword>
<evidence type="ECO:0000256" key="14">
    <source>
        <dbReference type="SAM" id="MobiDB-lite"/>
    </source>
</evidence>
<dbReference type="GeneTree" id="ENSGT00940000159372"/>
<evidence type="ECO:0000256" key="13">
    <source>
        <dbReference type="ARBA" id="ARBA00078721"/>
    </source>
</evidence>
<feature type="transmembrane region" description="Helical" evidence="15">
    <location>
        <begin position="123"/>
        <end position="143"/>
    </location>
</feature>
<keyword evidence="7" id="KW-0769">Symport</keyword>
<feature type="transmembrane region" description="Helical" evidence="15">
    <location>
        <begin position="218"/>
        <end position="239"/>
    </location>
</feature>
<dbReference type="GO" id="GO:0008028">
    <property type="term" value="F:monocarboxylic acid transmembrane transporter activity"/>
    <property type="evidence" value="ECO:0007669"/>
    <property type="project" value="TreeGrafter"/>
</dbReference>
<feature type="transmembrane region" description="Helical" evidence="15">
    <location>
        <begin position="251"/>
        <end position="271"/>
    </location>
</feature>
<evidence type="ECO:0000256" key="10">
    <source>
        <dbReference type="ARBA" id="ARBA00023136"/>
    </source>
</evidence>
<comment type="similarity">
    <text evidence="3">Belongs to the major facilitator superfamily. Monocarboxylate porter (TC 2.A.1.13) family.</text>
</comment>
<feature type="domain" description="Major facilitator superfamily (MFS) profile" evidence="16">
    <location>
        <begin position="125"/>
        <end position="526"/>
    </location>
</feature>
<gene>
    <name evidence="17" type="primary">RHBG</name>
</gene>
<comment type="function">
    <text evidence="11">Proton-linked monocarboxylate transporter. May catalyze the transport of monocarboxylates across the plasma membrane.</text>
</comment>
<dbReference type="SUPFAM" id="SSF103473">
    <property type="entry name" value="MFS general substrate transporter"/>
    <property type="match status" value="1"/>
</dbReference>
<keyword evidence="9" id="KW-0333">Golgi apparatus</keyword>
<dbReference type="InterPro" id="IPR011701">
    <property type="entry name" value="MFS"/>
</dbReference>
<dbReference type="GO" id="GO:0000139">
    <property type="term" value="C:Golgi membrane"/>
    <property type="evidence" value="ECO:0007669"/>
    <property type="project" value="UniProtKB-SubCell"/>
</dbReference>
<dbReference type="Gene3D" id="1.20.1250.20">
    <property type="entry name" value="MFS general substrate transporter like domains"/>
    <property type="match status" value="2"/>
</dbReference>
<evidence type="ECO:0000256" key="8">
    <source>
        <dbReference type="ARBA" id="ARBA00022989"/>
    </source>
</evidence>
<evidence type="ECO:0000256" key="5">
    <source>
        <dbReference type="ARBA" id="ARBA00022475"/>
    </source>
</evidence>
<dbReference type="FunFam" id="1.20.1250.20:FF:000163">
    <property type="entry name" value="Putative monocarboxylate transporter 13"/>
    <property type="match status" value="1"/>
</dbReference>
<evidence type="ECO:0000256" key="2">
    <source>
        <dbReference type="ARBA" id="ARBA00004653"/>
    </source>
</evidence>
<dbReference type="PANTHER" id="PTHR11360:SF19">
    <property type="entry name" value="MONOCARBOXYLATE TRANSPORTER 13"/>
    <property type="match status" value="1"/>
</dbReference>
<evidence type="ECO:0000256" key="3">
    <source>
        <dbReference type="ARBA" id="ARBA00006727"/>
    </source>
</evidence>
<evidence type="ECO:0000313" key="17">
    <source>
        <dbReference type="Ensembl" id="ENSOTSP00005155763.1"/>
    </source>
</evidence>
<keyword evidence="6 15" id="KW-0812">Transmembrane</keyword>
<comment type="subcellular location">
    <subcellularLocation>
        <location evidence="1">Cell membrane</location>
        <topology evidence="1">Multi-pass membrane protein</topology>
    </subcellularLocation>
    <subcellularLocation>
        <location evidence="2">Golgi apparatus membrane</location>
        <topology evidence="2">Multi-pass membrane protein</topology>
    </subcellularLocation>
</comment>
<feature type="transmembrane region" description="Helical" evidence="15">
    <location>
        <begin position="407"/>
        <end position="428"/>
    </location>
</feature>
<name>A0AAZ3SS01_ONCTS</name>
<evidence type="ECO:0000259" key="16">
    <source>
        <dbReference type="PROSITE" id="PS50850"/>
    </source>
</evidence>
<feature type="transmembrane region" description="Helical" evidence="15">
    <location>
        <begin position="434"/>
        <end position="456"/>
    </location>
</feature>
<reference evidence="17" key="3">
    <citation type="submission" date="2025-09" db="UniProtKB">
        <authorList>
            <consortium name="Ensembl"/>
        </authorList>
    </citation>
    <scope>IDENTIFICATION</scope>
</reference>